<proteinExistence type="predicted"/>
<dbReference type="InterPro" id="IPR004852">
    <property type="entry name" value="Di-haem_cyt_c_peroxidsae"/>
</dbReference>
<name>A0A1M4X3U2_9RHOB</name>
<evidence type="ECO:0000256" key="1">
    <source>
        <dbReference type="ARBA" id="ARBA00004196"/>
    </source>
</evidence>
<keyword evidence="3 6" id="KW-0479">Metal-binding</keyword>
<dbReference type="PROSITE" id="PS51007">
    <property type="entry name" value="CYTC"/>
    <property type="match status" value="2"/>
</dbReference>
<comment type="subcellular location">
    <subcellularLocation>
        <location evidence="1">Cell envelope</location>
    </subcellularLocation>
</comment>
<dbReference type="STRING" id="1486859.SAMN05444273_10329"/>
<keyword evidence="9" id="KW-1185">Reference proteome</keyword>
<dbReference type="InterPro" id="IPR009056">
    <property type="entry name" value="Cyt_c-like_dom"/>
</dbReference>
<organism evidence="8 9">
    <name type="scientific">Litoreibacter ascidiaceicola</name>
    <dbReference type="NCBI Taxonomy" id="1486859"/>
    <lineage>
        <taxon>Bacteria</taxon>
        <taxon>Pseudomonadati</taxon>
        <taxon>Pseudomonadota</taxon>
        <taxon>Alphaproteobacteria</taxon>
        <taxon>Rhodobacterales</taxon>
        <taxon>Roseobacteraceae</taxon>
        <taxon>Litoreibacter</taxon>
    </lineage>
</organism>
<evidence type="ECO:0000259" key="7">
    <source>
        <dbReference type="PROSITE" id="PS51007"/>
    </source>
</evidence>
<dbReference type="GO" id="GO:0046872">
    <property type="term" value="F:metal ion binding"/>
    <property type="evidence" value="ECO:0007669"/>
    <property type="project" value="UniProtKB-KW"/>
</dbReference>
<dbReference type="AlphaFoldDB" id="A0A1M4X3U2"/>
<dbReference type="PANTHER" id="PTHR30600">
    <property type="entry name" value="CYTOCHROME C PEROXIDASE-RELATED"/>
    <property type="match status" value="1"/>
</dbReference>
<gene>
    <name evidence="8" type="ORF">SAMN05444273_10329</name>
</gene>
<sequence>MEGWNLQTFMRLFILGLMILIPSHAIAGELPAPVTDADYRSITKAEAELGQLLFYDPILSGNKEVACATCHHPRLGTSDGLSLGIGDGGIGLGPDRVINPDNLPEQRIPRNAPALFNLGAHEFTVLFHDGRIALDPLRPSGLRTPLDDDMVTGFASLLSAQTMFPVLSADEMAGHYSENDVAKAVRQGLLTGQGGAWDIIARRVAALPDYVERFTTLYPHISSADQIGFTDISNAIATFMEFEWRSDTSPFDAFLRDQQELSELASEGMALFYGDAGCSTCHSGAFQTDHKFHAMAAPQVGPGKAARFESHAKDEGRFRVTGDPSDLYKFRTPSLRNVAITSPYGHAGSHASLSAFIKDHLDPVAALKRYDPTQMILPQMQVDDLRALENSAEMSAIVSTVEQPSVHLSDAEIAALTAFLNSLTDPKAMIGRLGVPDTVPSGLKVPN</sequence>
<feature type="domain" description="Cytochrome c" evidence="7">
    <location>
        <begin position="45"/>
        <end position="162"/>
    </location>
</feature>
<dbReference type="SUPFAM" id="SSF46626">
    <property type="entry name" value="Cytochrome c"/>
    <property type="match status" value="2"/>
</dbReference>
<evidence type="ECO:0000313" key="8">
    <source>
        <dbReference type="EMBL" id="SHE88158.1"/>
    </source>
</evidence>
<accession>A0A1M4X3U2</accession>
<evidence type="ECO:0000256" key="3">
    <source>
        <dbReference type="ARBA" id="ARBA00022723"/>
    </source>
</evidence>
<keyword evidence="2 6" id="KW-0349">Heme</keyword>
<keyword evidence="4" id="KW-0560">Oxidoreductase</keyword>
<evidence type="ECO:0000256" key="2">
    <source>
        <dbReference type="ARBA" id="ARBA00022617"/>
    </source>
</evidence>
<dbReference type="GO" id="GO:0009055">
    <property type="term" value="F:electron transfer activity"/>
    <property type="evidence" value="ECO:0007669"/>
    <property type="project" value="InterPro"/>
</dbReference>
<evidence type="ECO:0000313" key="9">
    <source>
        <dbReference type="Proteomes" id="UP000184144"/>
    </source>
</evidence>
<dbReference type="InterPro" id="IPR051395">
    <property type="entry name" value="Cytochrome_c_Peroxidase/MauG"/>
</dbReference>
<dbReference type="Gene3D" id="1.10.760.10">
    <property type="entry name" value="Cytochrome c-like domain"/>
    <property type="match status" value="2"/>
</dbReference>
<dbReference type="GO" id="GO:0030313">
    <property type="term" value="C:cell envelope"/>
    <property type="evidence" value="ECO:0007669"/>
    <property type="project" value="UniProtKB-SubCell"/>
</dbReference>
<protein>
    <submittedName>
        <fullName evidence="8">Cytochrome c peroxidase</fullName>
    </submittedName>
</protein>
<dbReference type="Pfam" id="PF03150">
    <property type="entry name" value="CCP_MauG"/>
    <property type="match status" value="1"/>
</dbReference>
<dbReference type="EMBL" id="FQUV01000003">
    <property type="protein sequence ID" value="SHE88158.1"/>
    <property type="molecule type" value="Genomic_DNA"/>
</dbReference>
<evidence type="ECO:0000256" key="5">
    <source>
        <dbReference type="ARBA" id="ARBA00023004"/>
    </source>
</evidence>
<dbReference type="Proteomes" id="UP000184144">
    <property type="component" value="Unassembled WGS sequence"/>
</dbReference>
<evidence type="ECO:0000256" key="4">
    <source>
        <dbReference type="ARBA" id="ARBA00023002"/>
    </source>
</evidence>
<evidence type="ECO:0000256" key="6">
    <source>
        <dbReference type="PROSITE-ProRule" id="PRU00433"/>
    </source>
</evidence>
<keyword evidence="5 6" id="KW-0408">Iron</keyword>
<reference evidence="9" key="1">
    <citation type="submission" date="2016-11" db="EMBL/GenBank/DDBJ databases">
        <authorList>
            <person name="Varghese N."/>
            <person name="Submissions S."/>
        </authorList>
    </citation>
    <scope>NUCLEOTIDE SEQUENCE [LARGE SCALE GENOMIC DNA]</scope>
    <source>
        <strain evidence="9">DSM 100566</strain>
    </source>
</reference>
<dbReference type="InterPro" id="IPR036909">
    <property type="entry name" value="Cyt_c-like_dom_sf"/>
</dbReference>
<keyword evidence="8" id="KW-0575">Peroxidase</keyword>
<dbReference type="GO" id="GO:0020037">
    <property type="term" value="F:heme binding"/>
    <property type="evidence" value="ECO:0007669"/>
    <property type="project" value="InterPro"/>
</dbReference>
<feature type="domain" description="Cytochrome c" evidence="7">
    <location>
        <begin position="263"/>
        <end position="424"/>
    </location>
</feature>
<dbReference type="GO" id="GO:0004130">
    <property type="term" value="F:cytochrome-c peroxidase activity"/>
    <property type="evidence" value="ECO:0007669"/>
    <property type="project" value="TreeGrafter"/>
</dbReference>